<dbReference type="InterPro" id="IPR056822">
    <property type="entry name" value="TEN_NHL"/>
</dbReference>
<dbReference type="SUPFAM" id="SSF50974">
    <property type="entry name" value="Nitrous oxide reductase, N-terminal domain"/>
    <property type="match status" value="1"/>
</dbReference>
<dbReference type="Gene3D" id="2.60.40.10">
    <property type="entry name" value="Immunoglobulins"/>
    <property type="match status" value="9"/>
</dbReference>
<keyword evidence="3" id="KW-0812">Transmembrane</keyword>
<name>A0A7V4XT30_9BACT</name>
<evidence type="ECO:0000259" key="5">
    <source>
        <dbReference type="Pfam" id="PF25021"/>
    </source>
</evidence>
<dbReference type="Pfam" id="PF01436">
    <property type="entry name" value="NHL"/>
    <property type="match status" value="2"/>
</dbReference>
<evidence type="ECO:0000256" key="2">
    <source>
        <dbReference type="PROSITE-ProRule" id="PRU00504"/>
    </source>
</evidence>
<dbReference type="SUPFAM" id="SSF49373">
    <property type="entry name" value="Invasin/intimin cell-adhesion fragments"/>
    <property type="match status" value="1"/>
</dbReference>
<proteinExistence type="predicted"/>
<dbReference type="SUPFAM" id="SSF63825">
    <property type="entry name" value="YWTD domain"/>
    <property type="match status" value="1"/>
</dbReference>
<feature type="domain" description="Bacterial Ig-like" evidence="4">
    <location>
        <begin position="823"/>
        <end position="911"/>
    </location>
</feature>
<feature type="domain" description="Bacterial Ig-like" evidence="4">
    <location>
        <begin position="1122"/>
        <end position="1207"/>
    </location>
</feature>
<evidence type="ECO:0000256" key="1">
    <source>
        <dbReference type="ARBA" id="ARBA00022737"/>
    </source>
</evidence>
<evidence type="ECO:0000256" key="3">
    <source>
        <dbReference type="SAM" id="Phobius"/>
    </source>
</evidence>
<keyword evidence="3" id="KW-1133">Transmembrane helix</keyword>
<keyword evidence="3" id="KW-0472">Membrane</keyword>
<protein>
    <recommendedName>
        <fullName evidence="7">NHL repeat protein</fullName>
    </recommendedName>
</protein>
<accession>A0A7V4XT30</accession>
<feature type="domain" description="Bacterial Ig-like" evidence="4">
    <location>
        <begin position="1219"/>
        <end position="1305"/>
    </location>
</feature>
<reference evidence="6" key="1">
    <citation type="journal article" date="2020" name="mSystems">
        <title>Genome- and Community-Level Interaction Insights into Carbon Utilization and Element Cycling Functions of Hydrothermarchaeota in Hydrothermal Sediment.</title>
        <authorList>
            <person name="Zhou Z."/>
            <person name="Liu Y."/>
            <person name="Xu W."/>
            <person name="Pan J."/>
            <person name="Luo Z.H."/>
            <person name="Li M."/>
        </authorList>
    </citation>
    <scope>NUCLEOTIDE SEQUENCE [LARGE SCALE GENOMIC DNA]</scope>
    <source>
        <strain evidence="6">SpSt-855</strain>
    </source>
</reference>
<feature type="transmembrane region" description="Helical" evidence="3">
    <location>
        <begin position="1424"/>
        <end position="1450"/>
    </location>
</feature>
<gene>
    <name evidence="6" type="ORF">ENW50_08265</name>
</gene>
<dbReference type="InterPro" id="IPR001258">
    <property type="entry name" value="NHL_repeat"/>
</dbReference>
<feature type="domain" description="Bacterial Ig-like" evidence="4">
    <location>
        <begin position="630"/>
        <end position="714"/>
    </location>
</feature>
<dbReference type="Pfam" id="PF25021">
    <property type="entry name" value="TEN_NHL"/>
    <property type="match status" value="1"/>
</dbReference>
<dbReference type="InterPro" id="IPR011045">
    <property type="entry name" value="N2O_reductase_N"/>
</dbReference>
<dbReference type="InterPro" id="IPR008964">
    <property type="entry name" value="Invasin/intimin_cell_adhesion"/>
</dbReference>
<organism evidence="6">
    <name type="scientific">Acidobacterium capsulatum</name>
    <dbReference type="NCBI Taxonomy" id="33075"/>
    <lineage>
        <taxon>Bacteria</taxon>
        <taxon>Pseudomonadati</taxon>
        <taxon>Acidobacteriota</taxon>
        <taxon>Terriglobia</taxon>
        <taxon>Terriglobales</taxon>
        <taxon>Acidobacteriaceae</taxon>
        <taxon>Acidobacterium</taxon>
    </lineage>
</organism>
<dbReference type="InterPro" id="IPR032109">
    <property type="entry name" value="Big_3_5"/>
</dbReference>
<dbReference type="InterPro" id="IPR011042">
    <property type="entry name" value="6-blade_b-propeller_TolB-like"/>
</dbReference>
<dbReference type="Gene3D" id="2.120.10.30">
    <property type="entry name" value="TolB, C-terminal domain"/>
    <property type="match status" value="4"/>
</dbReference>
<dbReference type="InterPro" id="IPR013783">
    <property type="entry name" value="Ig-like_fold"/>
</dbReference>
<evidence type="ECO:0000259" key="4">
    <source>
        <dbReference type="Pfam" id="PF16640"/>
    </source>
</evidence>
<dbReference type="Pfam" id="PF16640">
    <property type="entry name" value="Big_3_5"/>
    <property type="match status" value="7"/>
</dbReference>
<keyword evidence="1" id="KW-0677">Repeat</keyword>
<feature type="repeat" description="NHL" evidence="2">
    <location>
        <begin position="304"/>
        <end position="326"/>
    </location>
</feature>
<dbReference type="PANTHER" id="PTHR13833:SF71">
    <property type="entry name" value="NHL DOMAIN-CONTAINING PROTEIN"/>
    <property type="match status" value="1"/>
</dbReference>
<feature type="transmembrane region" description="Helical" evidence="3">
    <location>
        <begin position="1398"/>
        <end position="1417"/>
    </location>
</feature>
<dbReference type="EMBL" id="DTKL01000052">
    <property type="protein sequence ID" value="HGY94658.1"/>
    <property type="molecule type" value="Genomic_DNA"/>
</dbReference>
<sequence length="1483" mass="148332">MFSHSASFWRPGSRRIAASNTRRPFFNLFLIGTLLLFGALSAQAQTGIDLASSASPQPVGQATAAQSITVTDTLSGSESVSTVEVLTRGVSGLDFANAGGGTCSGANLLQNQTCTVSVTFTPAAPGLREGAVVLLDSSSNVIGATYIYGYGQGPLGVFTPGTISTAAGSGVYTVYNDNQISVNGDLDQPSAIAIDGAGNLYIADSLHNVIREVTPSGGSYANGTMVTIAGTSSPGYTGDGGQAISATLSDPRGLAIDGAGNLYIADTGNNVIREINAATHIITTIAGTGTAGSGGNGPALSATLDAPQGVAVDPSGNIYVADTGNNLVREISGGQITTIAGDGYTDPNHNGRFTGDGGPATSASLNHPLAVAFDSSGNIYIADSQNNRVREVFTSGAQAGNITTYAGSSSVGFGGDNNPATSAALYTPSGLAFDPAGNLYISDTQNERIRKVYASGASAGDITTVAGNGNLDYAGDKGAATAAAIYDPLGLAIDEQGNLFIAAALNQRIREIYATPVQVTVPSQYPVRISQASAVISQNIENDGNSSLSIASITPDANASYNANDTTCSTTSPLSVDATCAIGAQFAPTGTNLGVETGHITLADNASNTPQIIDITGTAESINAVTITITGKPNPVVYQQSVVFTINVASAPSTGTPSGTVTILSDGAQIGTATLDANGNASFATSGLPIGTHTITVNYSGDSVHEKGTQTYSQVVLPPTQIQLTSSTPGNTAVYGTNVTFTATFTGENGGPVPTGTVTFTANNQTYAVPIDTNGTASVSISNLPVGTDKVSASYAGDTSNPPSSASLNEVITAIQTSLQLLASNTAPIYGSDVIFTATLTPAPTGTGTESVSFYDSATCTGTLLGTGVVGSGQAAITTNALPAGADTVCAKYSGDSIDAISTALVTVTVAKLQPAMALTVSPASPSLAGTALTFTAKLTGASTPPTGQVTFTVNGNTLGSAAMLVNGVATLSGISLQPGAYTIAASYAGDSNNLSATASVPYSSTQAQTAVAITPSPAAGIAGLPVNFTARVAVTSSAGITGSGGTPTGTVQFYSNGTALGAPQSLVNGVASFATPAFDPGTYAITASYSGDKNNAGSNSVSDPLTVVQAKTSIALASSSPSNTSVATLPVTFTATVKNQDGGPVPSGNVIFSDGGTTLATVALNGSGVATFTTSSLTVGTHSIVAAYASSTDDAGSQSNTIAQVVQPIPTSVTLGTSLSTATTAQQVILVASVTGNPTQPVPSGTVEFLNGTTNLGYGTVNASGVATFSPVLNPGTYTLTAQFQPNDSIHAPSTSQQITLTITPGNGFIFLPGSSNFTLTSGQNKTLSFTLQSNDNFTDTIDFGCAALPPGVTCQFSQPNVALAANGTATETVTIDTASPLSSGTQARLDQNNSSGTVLAGIFLPFGLIFGFFFLRGRKRNAALFTAMLLLMLAGTTFIVTGCGGVNFTGASPGTYTFQIVGTGENTHVTRSINVSMTVTK</sequence>
<feature type="domain" description="Bacterial Ig-like" evidence="4">
    <location>
        <begin position="1015"/>
        <end position="1108"/>
    </location>
</feature>
<feature type="domain" description="Bacterial Ig-like" evidence="4">
    <location>
        <begin position="919"/>
        <end position="1000"/>
    </location>
</feature>
<comment type="caution">
    <text evidence="6">The sequence shown here is derived from an EMBL/GenBank/DDBJ whole genome shotgun (WGS) entry which is preliminary data.</text>
</comment>
<evidence type="ECO:0008006" key="7">
    <source>
        <dbReference type="Google" id="ProtNLM"/>
    </source>
</evidence>
<dbReference type="PANTHER" id="PTHR13833">
    <property type="match status" value="1"/>
</dbReference>
<feature type="domain" description="Teneurin NHL" evidence="5">
    <location>
        <begin position="237"/>
        <end position="288"/>
    </location>
</feature>
<evidence type="ECO:0000313" key="6">
    <source>
        <dbReference type="EMBL" id="HGY94658.1"/>
    </source>
</evidence>
<feature type="domain" description="Bacterial Ig-like" evidence="4">
    <location>
        <begin position="728"/>
        <end position="807"/>
    </location>
</feature>
<dbReference type="PROSITE" id="PS51125">
    <property type="entry name" value="NHL"/>
    <property type="match status" value="1"/>
</dbReference>